<gene>
    <name evidence="2" type="ORF">SAMN06265380_101877</name>
</gene>
<evidence type="ECO:0000313" key="2">
    <source>
        <dbReference type="EMBL" id="SMO47102.1"/>
    </source>
</evidence>
<name>A0A521BJ36_9RHOB</name>
<evidence type="ECO:0000313" key="3">
    <source>
        <dbReference type="Proteomes" id="UP000319555"/>
    </source>
</evidence>
<feature type="chain" id="PRO_5021717124" evidence="1">
    <location>
        <begin position="18"/>
        <end position="41"/>
    </location>
</feature>
<evidence type="ECO:0000256" key="1">
    <source>
        <dbReference type="SAM" id="SignalP"/>
    </source>
</evidence>
<dbReference type="Proteomes" id="UP000319555">
    <property type="component" value="Unassembled WGS sequence"/>
</dbReference>
<keyword evidence="3" id="KW-1185">Reference proteome</keyword>
<dbReference type="AlphaFoldDB" id="A0A521BJ36"/>
<organism evidence="2 3">
    <name type="scientific">Ruegeria faecimaris</name>
    <dbReference type="NCBI Taxonomy" id="686389"/>
    <lineage>
        <taxon>Bacteria</taxon>
        <taxon>Pseudomonadati</taxon>
        <taxon>Pseudomonadota</taxon>
        <taxon>Alphaproteobacteria</taxon>
        <taxon>Rhodobacterales</taxon>
        <taxon>Roseobacteraceae</taxon>
        <taxon>Ruegeria</taxon>
    </lineage>
</organism>
<feature type="signal peptide" evidence="1">
    <location>
        <begin position="1"/>
        <end position="17"/>
    </location>
</feature>
<dbReference type="EMBL" id="FXTE01000001">
    <property type="protein sequence ID" value="SMO47102.1"/>
    <property type="molecule type" value="Genomic_DNA"/>
</dbReference>
<sequence>MKAFLAAVATMAVIAVAAPFALGQFGFSAANVSAGSAVRLD</sequence>
<reference evidence="2 3" key="1">
    <citation type="submission" date="2017-05" db="EMBL/GenBank/DDBJ databases">
        <authorList>
            <person name="Varghese N."/>
            <person name="Submissions S."/>
        </authorList>
    </citation>
    <scope>NUCLEOTIDE SEQUENCE [LARGE SCALE GENOMIC DNA]</scope>
    <source>
        <strain evidence="2 3">DSM 28009</strain>
    </source>
</reference>
<proteinExistence type="predicted"/>
<protein>
    <submittedName>
        <fullName evidence="2">Uncharacterized protein</fullName>
    </submittedName>
</protein>
<keyword evidence="1" id="KW-0732">Signal</keyword>
<accession>A0A521BJ36</accession>
<dbReference type="RefSeq" id="WP_281286232.1">
    <property type="nucleotide sequence ID" value="NZ_FXTE01000001.1"/>
</dbReference>